<dbReference type="GO" id="GO:0043122">
    <property type="term" value="P:regulation of canonical NF-kappaB signal transduction"/>
    <property type="evidence" value="ECO:0007669"/>
    <property type="project" value="TreeGrafter"/>
</dbReference>
<protein>
    <submittedName>
        <fullName evidence="16">TNF receptor-associated factor 5</fullName>
    </submittedName>
</protein>
<evidence type="ECO:0000256" key="8">
    <source>
        <dbReference type="ARBA" id="ARBA00022833"/>
    </source>
</evidence>
<feature type="coiled-coil region" evidence="12">
    <location>
        <begin position="353"/>
        <end position="380"/>
    </location>
</feature>
<evidence type="ECO:0000256" key="12">
    <source>
        <dbReference type="SAM" id="Coils"/>
    </source>
</evidence>
<evidence type="ECO:0000256" key="9">
    <source>
        <dbReference type="ARBA" id="ARBA00022843"/>
    </source>
</evidence>
<feature type="domain" description="TRAF-type" evidence="15">
    <location>
        <begin position="196"/>
        <end position="243"/>
    </location>
</feature>
<dbReference type="Pfam" id="PF00097">
    <property type="entry name" value="zf-C3HC4"/>
    <property type="match status" value="1"/>
</dbReference>
<feature type="zinc finger region" description="TRAF-type" evidence="11">
    <location>
        <begin position="141"/>
        <end position="193"/>
    </location>
</feature>
<comment type="caution">
    <text evidence="16">The sequence shown here is derived from an EMBL/GenBank/DDBJ whole genome shotgun (WGS) entry which is preliminary data.</text>
</comment>
<keyword evidence="7 11" id="KW-0863">Zinc-finger</keyword>
<dbReference type="PROSITE" id="PS50089">
    <property type="entry name" value="ZF_RING_2"/>
    <property type="match status" value="1"/>
</dbReference>
<dbReference type="GO" id="GO:0005164">
    <property type="term" value="F:tumor necrosis factor receptor binding"/>
    <property type="evidence" value="ECO:0007669"/>
    <property type="project" value="TreeGrafter"/>
</dbReference>
<dbReference type="FunFam" id="2.60.210.10:FF:000001">
    <property type="entry name" value="TNF receptor-associated factor"/>
    <property type="match status" value="1"/>
</dbReference>
<dbReference type="InterPro" id="IPR012227">
    <property type="entry name" value="TNF_rcpt-assoc_TRAF_met"/>
</dbReference>
<evidence type="ECO:0000259" key="13">
    <source>
        <dbReference type="PROSITE" id="PS50089"/>
    </source>
</evidence>
<dbReference type="InterPro" id="IPR018957">
    <property type="entry name" value="Znf_C3HC4_RING-type"/>
</dbReference>
<evidence type="ECO:0000313" key="16">
    <source>
        <dbReference type="EMBL" id="KAI5626513.1"/>
    </source>
</evidence>
<evidence type="ECO:0000256" key="7">
    <source>
        <dbReference type="ARBA" id="ARBA00022771"/>
    </source>
</evidence>
<evidence type="ECO:0000313" key="17">
    <source>
        <dbReference type="Proteomes" id="UP001205998"/>
    </source>
</evidence>
<dbReference type="Gene3D" id="3.30.40.10">
    <property type="entry name" value="Zinc/RING finger domain, C3HC4 (zinc finger)"/>
    <property type="match status" value="3"/>
</dbReference>
<dbReference type="GO" id="GO:0005737">
    <property type="term" value="C:cytoplasm"/>
    <property type="evidence" value="ECO:0007669"/>
    <property type="project" value="UniProtKB-SubCell"/>
</dbReference>
<dbReference type="InterPro" id="IPR008974">
    <property type="entry name" value="TRAF-like"/>
</dbReference>
<dbReference type="SUPFAM" id="SSF49599">
    <property type="entry name" value="TRAF domain-like"/>
    <property type="match status" value="3"/>
</dbReference>
<dbReference type="PROSITE" id="PS50145">
    <property type="entry name" value="ZF_TRAF"/>
    <property type="match status" value="2"/>
</dbReference>
<organism evidence="16 17">
    <name type="scientific">Silurus asotus</name>
    <name type="common">Amur catfish</name>
    <name type="synonym">Parasilurus asotus</name>
    <dbReference type="NCBI Taxonomy" id="30991"/>
    <lineage>
        <taxon>Eukaryota</taxon>
        <taxon>Metazoa</taxon>
        <taxon>Chordata</taxon>
        <taxon>Craniata</taxon>
        <taxon>Vertebrata</taxon>
        <taxon>Euteleostomi</taxon>
        <taxon>Actinopterygii</taxon>
        <taxon>Neopterygii</taxon>
        <taxon>Teleostei</taxon>
        <taxon>Ostariophysi</taxon>
        <taxon>Siluriformes</taxon>
        <taxon>Siluridae</taxon>
        <taxon>Silurus</taxon>
    </lineage>
</organism>
<dbReference type="PIRSF" id="PIRSF015614">
    <property type="entry name" value="TRAF"/>
    <property type="match status" value="1"/>
</dbReference>
<dbReference type="SUPFAM" id="SSF57850">
    <property type="entry name" value="RING/U-box"/>
    <property type="match status" value="1"/>
</dbReference>
<dbReference type="Proteomes" id="UP001205998">
    <property type="component" value="Unassembled WGS sequence"/>
</dbReference>
<keyword evidence="17" id="KW-1185">Reference proteome</keyword>
<dbReference type="SMART" id="SM00184">
    <property type="entry name" value="RING"/>
    <property type="match status" value="1"/>
</dbReference>
<keyword evidence="6" id="KW-0677">Repeat</keyword>
<dbReference type="GO" id="GO:0031996">
    <property type="term" value="F:thioesterase binding"/>
    <property type="evidence" value="ECO:0007669"/>
    <property type="project" value="TreeGrafter"/>
</dbReference>
<sequence length="572" mass="65460">MAAEENECSSLQLCKQSIDPVRSWELDSFLANHTLSFVSPLDERYMCPACGGAILNPHQTGCGHIFCAKCLKMFIESNDLSTCPLDGMPIKSEEVFQDNCCKRELLNLEVYCSNTPGCTQKMPLCNLQSFLSLCMFLPQKHLTLCQYEALQCSNPGCTDILLRKSLPDHQRRLCQFRTEFCRHCTKPYPITQLPDHEKMLCPEAEVQCPYNCSQEVKRHKIKEHVDECPELETDCIYKQYGCKVRDKRSKVKIHEYTEFSHHVLLVLESNSKIAKQVRPKECRPVVLSSEYWLENLKLGQYLSLYLNHQFKSESKLQCAAGKFWNKDGTRGYFIRMMMVVKQELQELRCVLDAELAKEELNALRASLDSLRQQVAMMQSLRDHLGALGQTCQRHTRLLDIHVEQLQCNEQRFRQLESTSYDGKLIWKVHDFQRKKDSGTSLTSPHFYTGRSGYKLSARVYPDGDGSARGTHLSLYIMVMRGDFDSLLPWPFHQSVTLTLLDQSGSRNHVSCSFTPDTNTESFCRPTADSNAALGFSRFISHNDLEGSQNAVFVRDDTLFIKVKVDTAGLDDL</sequence>
<proteinExistence type="predicted"/>
<feature type="domain" description="RING-type" evidence="13">
    <location>
        <begin position="47"/>
        <end position="86"/>
    </location>
</feature>
<evidence type="ECO:0000256" key="3">
    <source>
        <dbReference type="ARBA" id="ARBA00022499"/>
    </source>
</evidence>
<dbReference type="Pfam" id="PF21355">
    <property type="entry name" value="TRAF-mep_MATH"/>
    <property type="match status" value="1"/>
</dbReference>
<keyword evidence="8 11" id="KW-0862">Zinc</keyword>
<accession>A0AAD5B0Q1</accession>
<dbReference type="InterPro" id="IPR017907">
    <property type="entry name" value="Znf_RING_CS"/>
</dbReference>
<evidence type="ECO:0000256" key="5">
    <source>
        <dbReference type="ARBA" id="ARBA00022723"/>
    </source>
</evidence>
<keyword evidence="2" id="KW-0963">Cytoplasm</keyword>
<keyword evidence="5 11" id="KW-0479">Metal-binding</keyword>
<dbReference type="Gene3D" id="2.60.210.10">
    <property type="entry name" value="Apoptosis, Tumor Necrosis Factor Receptor Associated Protein 2, Chain A"/>
    <property type="match status" value="1"/>
</dbReference>
<dbReference type="AlphaFoldDB" id="A0AAD5B0Q1"/>
<dbReference type="PANTHER" id="PTHR10131">
    <property type="entry name" value="TNF RECEPTOR ASSOCIATED FACTOR"/>
    <property type="match status" value="1"/>
</dbReference>
<dbReference type="InterPro" id="IPR013083">
    <property type="entry name" value="Znf_RING/FYVE/PHD"/>
</dbReference>
<dbReference type="GO" id="GO:0042981">
    <property type="term" value="P:regulation of apoptotic process"/>
    <property type="evidence" value="ECO:0007669"/>
    <property type="project" value="InterPro"/>
</dbReference>
<dbReference type="InterPro" id="IPR001841">
    <property type="entry name" value="Znf_RING"/>
</dbReference>
<evidence type="ECO:0000256" key="6">
    <source>
        <dbReference type="ARBA" id="ARBA00022737"/>
    </source>
</evidence>
<evidence type="ECO:0000256" key="11">
    <source>
        <dbReference type="PROSITE-ProRule" id="PRU00207"/>
    </source>
</evidence>
<evidence type="ECO:0000256" key="2">
    <source>
        <dbReference type="ARBA" id="ARBA00022490"/>
    </source>
</evidence>
<feature type="zinc finger region" description="TRAF-type" evidence="11">
    <location>
        <begin position="196"/>
        <end position="243"/>
    </location>
</feature>
<dbReference type="PROSITE" id="PS00518">
    <property type="entry name" value="ZF_RING_1"/>
    <property type="match status" value="1"/>
</dbReference>
<dbReference type="EMBL" id="MU551531">
    <property type="protein sequence ID" value="KAI5626513.1"/>
    <property type="molecule type" value="Genomic_DNA"/>
</dbReference>
<keyword evidence="9" id="KW-0832">Ubl conjugation</keyword>
<keyword evidence="3" id="KW-1017">Isopeptide bond</keyword>
<dbReference type="PANTHER" id="PTHR10131:SF83">
    <property type="entry name" value="TNF RECEPTOR-ASSOCIATED FACTOR 5"/>
    <property type="match status" value="1"/>
</dbReference>
<keyword evidence="16" id="KW-0675">Receptor</keyword>
<evidence type="ECO:0000259" key="15">
    <source>
        <dbReference type="PROSITE" id="PS50145"/>
    </source>
</evidence>
<dbReference type="CDD" id="cd00270">
    <property type="entry name" value="MATH_TRAF_C"/>
    <property type="match status" value="1"/>
</dbReference>
<dbReference type="PROSITE" id="PS50144">
    <property type="entry name" value="MATH"/>
    <property type="match status" value="1"/>
</dbReference>
<name>A0AAD5B0Q1_SILAS</name>
<evidence type="ECO:0000256" key="10">
    <source>
        <dbReference type="ARBA" id="ARBA00023054"/>
    </source>
</evidence>
<dbReference type="GO" id="GO:0008270">
    <property type="term" value="F:zinc ion binding"/>
    <property type="evidence" value="ECO:0007669"/>
    <property type="project" value="UniProtKB-KW"/>
</dbReference>
<dbReference type="GO" id="GO:0009898">
    <property type="term" value="C:cytoplasmic side of plasma membrane"/>
    <property type="evidence" value="ECO:0007669"/>
    <property type="project" value="TreeGrafter"/>
</dbReference>
<keyword evidence="10 12" id="KW-0175">Coiled coil</keyword>
<reference evidence="16" key="1">
    <citation type="submission" date="2018-07" db="EMBL/GenBank/DDBJ databases">
        <title>Comparative genomics of catfishes provides insights into carnivory and benthic adaptation.</title>
        <authorList>
            <person name="Zhang Y."/>
            <person name="Wang D."/>
            <person name="Peng Z."/>
            <person name="Zheng S."/>
            <person name="Shao F."/>
            <person name="Tao W."/>
        </authorList>
    </citation>
    <scope>NUCLEOTIDE SEQUENCE</scope>
    <source>
        <strain evidence="16">Chongqing</strain>
    </source>
</reference>
<keyword evidence="4" id="KW-0053">Apoptosis</keyword>
<dbReference type="GO" id="GO:0007165">
    <property type="term" value="P:signal transduction"/>
    <property type="evidence" value="ECO:0007669"/>
    <property type="project" value="InterPro"/>
</dbReference>
<dbReference type="InterPro" id="IPR049342">
    <property type="entry name" value="TRAF1-6_MATH_dom"/>
</dbReference>
<dbReference type="Pfam" id="PF02176">
    <property type="entry name" value="zf-TRAF"/>
    <property type="match status" value="1"/>
</dbReference>
<feature type="domain" description="MATH" evidence="14">
    <location>
        <begin position="421"/>
        <end position="564"/>
    </location>
</feature>
<evidence type="ECO:0000256" key="1">
    <source>
        <dbReference type="ARBA" id="ARBA00004496"/>
    </source>
</evidence>
<feature type="non-terminal residue" evidence="16">
    <location>
        <position position="1"/>
    </location>
</feature>
<dbReference type="InterPro" id="IPR001293">
    <property type="entry name" value="Znf_TRAF"/>
</dbReference>
<feature type="domain" description="TRAF-type" evidence="15">
    <location>
        <begin position="141"/>
        <end position="193"/>
    </location>
</feature>
<dbReference type="SMART" id="SM00061">
    <property type="entry name" value="MATH"/>
    <property type="match status" value="1"/>
</dbReference>
<evidence type="ECO:0000256" key="4">
    <source>
        <dbReference type="ARBA" id="ARBA00022703"/>
    </source>
</evidence>
<gene>
    <name evidence="16" type="ORF">C0J50_13802</name>
</gene>
<comment type="subcellular location">
    <subcellularLocation>
        <location evidence="1">Cytoplasm</location>
    </subcellularLocation>
</comment>
<dbReference type="InterPro" id="IPR002083">
    <property type="entry name" value="MATH/TRAF_dom"/>
</dbReference>
<evidence type="ECO:0000259" key="14">
    <source>
        <dbReference type="PROSITE" id="PS50144"/>
    </source>
</evidence>
<dbReference type="GO" id="GO:0006915">
    <property type="term" value="P:apoptotic process"/>
    <property type="evidence" value="ECO:0007669"/>
    <property type="project" value="UniProtKB-KW"/>
</dbReference>